<dbReference type="EMBL" id="CR936257">
    <property type="protein sequence ID" value="CAI48390.1"/>
    <property type="molecule type" value="Genomic_DNA"/>
</dbReference>
<dbReference type="Pfam" id="PF23363">
    <property type="entry name" value="DUF7089"/>
    <property type="match status" value="1"/>
</dbReference>
<dbReference type="EnsemblBacteria" id="CAI48390">
    <property type="protein sequence ID" value="CAI48390"/>
    <property type="gene ID" value="NP_0598A"/>
</dbReference>
<sequence length="261" mass="28238">MFERRALTDALSAVRDEYAPSALVVDAANDFETLPPSVAENLLAVVDGVEPLAYDETTVPPDAPDILHRLADSEFTVGAPGDGGVTWTRQTSPPTVIVKPRLEGSPEPFIDFLIAEALVELHLDSAEHFLGFFGDAYEDLNDAVPLSPVDTYQLAAALHTAHIGRRSRPVFDSWADQFPDIHAAWADAGERLEPRLADLSADVATGRTDFADAAELACNALKHDSAVPKPFDALDTEAYTDHGAPFAVRWAEKTFAELDTD</sequence>
<evidence type="ECO:0000313" key="2">
    <source>
        <dbReference type="Proteomes" id="UP000002698"/>
    </source>
</evidence>
<reference evidence="1 2" key="1">
    <citation type="journal article" date="2005" name="Genome Res.">
        <title>Living with two extremes: conclusions from the genome sequence of Natronomonas pharaonis.</title>
        <authorList>
            <person name="Falb M."/>
            <person name="Pfeiffer F."/>
            <person name="Palm P."/>
            <person name="Rodewald K."/>
            <person name="Hickmann V."/>
            <person name="Tittor J."/>
            <person name="Oesterhelt D."/>
        </authorList>
    </citation>
    <scope>NUCLEOTIDE SEQUENCE [LARGE SCALE GENOMIC DNA]</scope>
    <source>
        <strain evidence="2">ATCC 35678 / DSM 2160 / CIP 103997 / JCM 8858 / NBRC 14720 / NCIMB 2260 / Gabara</strain>
    </source>
</reference>
<dbReference type="eggNOG" id="arCOG04737">
    <property type="taxonomic scope" value="Archaea"/>
</dbReference>
<name>A0A1U7ETX7_NATPD</name>
<proteinExistence type="predicted"/>
<dbReference type="GeneID" id="3700901"/>
<dbReference type="KEGG" id="nph:NP_0598A"/>
<dbReference type="HOGENOM" id="CLU_1063980_0_0_2"/>
<dbReference type="AlphaFoldDB" id="A0A1U7ETX7"/>
<organism evidence="1 2">
    <name type="scientific">Natronomonas pharaonis (strain ATCC 35678 / DSM 2160 / CIP 103997 / JCM 8858 / NBRC 14720 / NCIMB 2260 / Gabara)</name>
    <name type="common">Halobacterium pharaonis</name>
    <dbReference type="NCBI Taxonomy" id="348780"/>
    <lineage>
        <taxon>Archaea</taxon>
        <taxon>Methanobacteriati</taxon>
        <taxon>Methanobacteriota</taxon>
        <taxon>Stenosarchaea group</taxon>
        <taxon>Halobacteria</taxon>
        <taxon>Halobacteriales</taxon>
        <taxon>Natronomonadaceae</taxon>
        <taxon>Natronomonas</taxon>
    </lineage>
</organism>
<dbReference type="RefSeq" id="WP_011322026.1">
    <property type="nucleotide sequence ID" value="NC_007426.1"/>
</dbReference>
<dbReference type="Proteomes" id="UP000002698">
    <property type="component" value="Chromosome"/>
</dbReference>
<gene>
    <name evidence="1" type="ordered locus">NP_0598A</name>
</gene>
<dbReference type="OrthoDB" id="198543at2157"/>
<keyword evidence="2" id="KW-1185">Reference proteome</keyword>
<evidence type="ECO:0000313" key="1">
    <source>
        <dbReference type="EMBL" id="CAI48390.1"/>
    </source>
</evidence>
<protein>
    <submittedName>
        <fullName evidence="1">Uncharacterized protein</fullName>
    </submittedName>
</protein>
<dbReference type="InterPro" id="IPR055515">
    <property type="entry name" value="DUF7089"/>
</dbReference>
<accession>A0A1U7ETX7</accession>